<dbReference type="AlphaFoldDB" id="A0AA41XA17"/>
<comment type="caution">
    <text evidence="16">The sequence shown here is derived from an EMBL/GenBank/DDBJ whole genome shotgun (WGS) entry which is preliminary data.</text>
</comment>
<dbReference type="GO" id="GO:0051287">
    <property type="term" value="F:NAD binding"/>
    <property type="evidence" value="ECO:0007669"/>
    <property type="project" value="InterPro"/>
</dbReference>
<protein>
    <recommendedName>
        <fullName evidence="3">malate dehydrogenase (oxaloacetate-decarboxylating)</fullName>
        <ecNumber evidence="3">1.1.1.38</ecNumber>
    </recommendedName>
</protein>
<organism evidence="16 17">
    <name type="scientific">Ectobacillus ponti</name>
    <dbReference type="NCBI Taxonomy" id="2961894"/>
    <lineage>
        <taxon>Bacteria</taxon>
        <taxon>Bacillati</taxon>
        <taxon>Bacillota</taxon>
        <taxon>Bacilli</taxon>
        <taxon>Bacillales</taxon>
        <taxon>Bacillaceae</taxon>
        <taxon>Ectobacillus</taxon>
    </lineage>
</organism>
<keyword evidence="17" id="KW-1185">Reference proteome</keyword>
<evidence type="ECO:0000256" key="4">
    <source>
        <dbReference type="ARBA" id="ARBA00022723"/>
    </source>
</evidence>
<dbReference type="InterPro" id="IPR015884">
    <property type="entry name" value="Malic_enzyme_CS"/>
</dbReference>
<evidence type="ECO:0000256" key="12">
    <source>
        <dbReference type="PIRSR" id="PIRSR000106-3"/>
    </source>
</evidence>
<reference evidence="16" key="1">
    <citation type="submission" date="2022-07" db="EMBL/GenBank/DDBJ databases">
        <authorList>
            <person name="Li W.-J."/>
            <person name="Deng Q.-Q."/>
        </authorList>
    </citation>
    <scope>NUCLEOTIDE SEQUENCE</scope>
    <source>
        <strain evidence="16">SYSU M60031</strain>
    </source>
</reference>
<dbReference type="Pfam" id="PF03949">
    <property type="entry name" value="Malic_M"/>
    <property type="match status" value="1"/>
</dbReference>
<comment type="cofactor">
    <cofactor evidence="12">
        <name>Mg(2+)</name>
        <dbReference type="ChEBI" id="CHEBI:18420"/>
    </cofactor>
    <cofactor evidence="12">
        <name>Mn(2+)</name>
        <dbReference type="ChEBI" id="CHEBI:29035"/>
    </cofactor>
    <text evidence="12">Divalent metal cations. Prefers magnesium or manganese.</text>
</comment>
<evidence type="ECO:0000256" key="6">
    <source>
        <dbReference type="ARBA" id="ARBA00023027"/>
    </source>
</evidence>
<dbReference type="GO" id="GO:0046872">
    <property type="term" value="F:metal ion binding"/>
    <property type="evidence" value="ECO:0007669"/>
    <property type="project" value="UniProtKB-KW"/>
</dbReference>
<feature type="domain" description="Malic enzyme NAD-binding" evidence="14">
    <location>
        <begin position="270"/>
        <end position="530"/>
    </location>
</feature>
<dbReference type="EMBL" id="JANCLT010000008">
    <property type="protein sequence ID" value="MCP8969933.1"/>
    <property type="molecule type" value="Genomic_DNA"/>
</dbReference>
<evidence type="ECO:0000256" key="3">
    <source>
        <dbReference type="ARBA" id="ARBA00013003"/>
    </source>
</evidence>
<evidence type="ECO:0000256" key="5">
    <source>
        <dbReference type="ARBA" id="ARBA00023002"/>
    </source>
</evidence>
<feature type="binding site" evidence="11">
    <location>
        <position position="462"/>
    </location>
    <ligand>
        <name>(S)-malate</name>
        <dbReference type="ChEBI" id="CHEBI:15589"/>
    </ligand>
</feature>
<evidence type="ECO:0000259" key="15">
    <source>
        <dbReference type="SMART" id="SM01274"/>
    </source>
</evidence>
<keyword evidence="5" id="KW-0560">Oxidoreductase</keyword>
<feature type="domain" description="Malic enzyme N-terminal" evidence="15">
    <location>
        <begin position="78"/>
        <end position="260"/>
    </location>
</feature>
<dbReference type="InterPro" id="IPR036291">
    <property type="entry name" value="NAD(P)-bd_dom_sf"/>
</dbReference>
<comment type="cofactor">
    <cofactor evidence="1">
        <name>Mn(2+)</name>
        <dbReference type="ChEBI" id="CHEBI:29035"/>
    </cofactor>
</comment>
<feature type="binding site" evidence="12">
    <location>
        <position position="245"/>
    </location>
    <ligand>
        <name>a divalent metal cation</name>
        <dbReference type="ChEBI" id="CHEBI:60240"/>
    </ligand>
</feature>
<dbReference type="CDD" id="cd05312">
    <property type="entry name" value="NAD_bind_1_malic_enz"/>
    <property type="match status" value="1"/>
</dbReference>
<dbReference type="GO" id="GO:0006108">
    <property type="term" value="P:malate metabolic process"/>
    <property type="evidence" value="ECO:0007669"/>
    <property type="project" value="TreeGrafter"/>
</dbReference>
<comment type="similarity">
    <text evidence="2 13">Belongs to the malic enzymes family.</text>
</comment>
<dbReference type="Gene3D" id="3.40.50.720">
    <property type="entry name" value="NAD(P)-binding Rossmann-like Domain"/>
    <property type="match status" value="1"/>
</dbReference>
<dbReference type="SUPFAM" id="SSF53223">
    <property type="entry name" value="Aminoacid dehydrogenase-like, N-terminal domain"/>
    <property type="match status" value="1"/>
</dbReference>
<evidence type="ECO:0000256" key="8">
    <source>
        <dbReference type="ARBA" id="ARBA00052591"/>
    </source>
</evidence>
<dbReference type="InterPro" id="IPR001891">
    <property type="entry name" value="Malic_OxRdtase"/>
</dbReference>
<dbReference type="PANTHER" id="PTHR23406">
    <property type="entry name" value="MALIC ENZYME-RELATED"/>
    <property type="match status" value="1"/>
</dbReference>
<dbReference type="FunFam" id="3.40.50.720:FF:000055">
    <property type="entry name" value="NAD-dependent malic enzyme"/>
    <property type="match status" value="1"/>
</dbReference>
<accession>A0AA41XA17</accession>
<dbReference type="NCBIfam" id="NF010052">
    <property type="entry name" value="PRK13529.1"/>
    <property type="match status" value="1"/>
</dbReference>
<dbReference type="Proteomes" id="UP001156102">
    <property type="component" value="Unassembled WGS sequence"/>
</dbReference>
<proteinExistence type="inferred from homology"/>
<comment type="catalytic activity">
    <reaction evidence="8">
        <text>(S)-malate + NAD(+) = pyruvate + CO2 + NADH</text>
        <dbReference type="Rhea" id="RHEA:12653"/>
        <dbReference type="ChEBI" id="CHEBI:15361"/>
        <dbReference type="ChEBI" id="CHEBI:15589"/>
        <dbReference type="ChEBI" id="CHEBI:16526"/>
        <dbReference type="ChEBI" id="CHEBI:57540"/>
        <dbReference type="ChEBI" id="CHEBI:57945"/>
        <dbReference type="EC" id="1.1.1.38"/>
    </reaction>
</comment>
<dbReference type="GO" id="GO:0004470">
    <property type="term" value="F:malic enzyme activity"/>
    <property type="evidence" value="ECO:0007669"/>
    <property type="project" value="InterPro"/>
</dbReference>
<dbReference type="Pfam" id="PF00390">
    <property type="entry name" value="malic"/>
    <property type="match status" value="1"/>
</dbReference>
<evidence type="ECO:0000256" key="9">
    <source>
        <dbReference type="ARBA" id="ARBA00055669"/>
    </source>
</evidence>
<dbReference type="SUPFAM" id="SSF51735">
    <property type="entry name" value="NAD(P)-binding Rossmann-fold domains"/>
    <property type="match status" value="1"/>
</dbReference>
<dbReference type="FunFam" id="3.40.50.10380:FF:000001">
    <property type="entry name" value="NAD-dependent malic enzyme"/>
    <property type="match status" value="1"/>
</dbReference>
<dbReference type="Gene3D" id="3.40.50.10380">
    <property type="entry name" value="Malic enzyme, N-terminal domain"/>
    <property type="match status" value="1"/>
</dbReference>
<sequence>MSTPENVIITTLKGKELLSNPFLNKGTAFTKEEREELGLEGLLPPRVLTLEEQAKRAYDQYSMRTTNLFKNGLLYDLYNRNVVLFYRLLKDHLAEMLPIIYTPTVGEAIQTYSHSYRRPGGLYLSIADPEGMEAAFSNLSLPKNGIDLIVVTDSESILGIGDQGVGGINIAIGKLAVYTAAAGIDPSRVLPVVLDVGTNNQALLDDPIYVGNQFPRVRGERYDAFIDRFVQTARRFFPDVLLHWEDLGNVNARNIMDKYGDSILTFNDDIQGTGAVTLAAVMSALKMTGTSLKEQRIVVFGPGAAGIGNADQMADAMLLEGLSREEAYGRFWAIDYRGLLTDETPDVLPFQKPYVRTSAEVKDWERNEDGILSLLEVVKRVKPTILIGTSGQAGAFTEEIVKEMAKHVERPIIMPMSNPTALAEAVPENLIQWTDGKALIATGSPFAAVTYKGVTYEIGQSNNAFVFPGLGLGAIVAKAGIISKGMFAAAAHAVAEMSDVSKPGASLLPSIEKLYEVSKYVAVEVARAALSEGIARAEVVDVERAVADAMWEPKYKEIKSVGLWTKVHTLPRGQDRELVGMSV</sequence>
<feature type="binding site" evidence="12">
    <location>
        <position position="246"/>
    </location>
    <ligand>
        <name>a divalent metal cation</name>
        <dbReference type="ChEBI" id="CHEBI:60240"/>
    </ligand>
</feature>
<dbReference type="SMART" id="SM01274">
    <property type="entry name" value="malic"/>
    <property type="match status" value="1"/>
</dbReference>
<dbReference type="PROSITE" id="PS00331">
    <property type="entry name" value="MALIC_ENZYMES"/>
    <property type="match status" value="1"/>
</dbReference>
<keyword evidence="4 12" id="KW-0479">Metal-binding</keyword>
<dbReference type="InterPro" id="IPR046346">
    <property type="entry name" value="Aminoacid_DH-like_N_sf"/>
</dbReference>
<evidence type="ECO:0000256" key="11">
    <source>
        <dbReference type="PIRSR" id="PIRSR000106-2"/>
    </source>
</evidence>
<keyword evidence="6" id="KW-0520">NAD</keyword>
<feature type="active site" description="Proton acceptor" evidence="10">
    <location>
        <position position="174"/>
    </location>
</feature>
<evidence type="ECO:0000259" key="14">
    <source>
        <dbReference type="SMART" id="SM00919"/>
    </source>
</evidence>
<evidence type="ECO:0000256" key="10">
    <source>
        <dbReference type="PIRSR" id="PIRSR000106-1"/>
    </source>
</evidence>
<dbReference type="RefSeq" id="WP_254759851.1">
    <property type="nucleotide sequence ID" value="NZ_JANCLT010000008.1"/>
</dbReference>
<dbReference type="PRINTS" id="PR00072">
    <property type="entry name" value="MALOXRDTASE"/>
</dbReference>
<dbReference type="EC" id="1.1.1.38" evidence="3"/>
<dbReference type="PANTHER" id="PTHR23406:SF34">
    <property type="entry name" value="NAD-DEPENDENT MALIC ENZYME, MITOCHONDRIAL"/>
    <property type="match status" value="1"/>
</dbReference>
<dbReference type="InterPro" id="IPR012302">
    <property type="entry name" value="Malic_NAD-bd"/>
</dbReference>
<dbReference type="PIRSF" id="PIRSF000106">
    <property type="entry name" value="ME"/>
    <property type="match status" value="1"/>
</dbReference>
<dbReference type="GO" id="GO:0005829">
    <property type="term" value="C:cytosol"/>
    <property type="evidence" value="ECO:0007669"/>
    <property type="project" value="TreeGrafter"/>
</dbReference>
<evidence type="ECO:0000256" key="7">
    <source>
        <dbReference type="ARBA" id="ARBA00050168"/>
    </source>
</evidence>
<evidence type="ECO:0000256" key="13">
    <source>
        <dbReference type="RuleBase" id="RU003427"/>
    </source>
</evidence>
<dbReference type="InterPro" id="IPR012301">
    <property type="entry name" value="Malic_N_dom"/>
</dbReference>
<name>A0AA41XA17_9BACI</name>
<feature type="active site" description="Proton donor" evidence="10">
    <location>
        <position position="101"/>
    </location>
</feature>
<evidence type="ECO:0000313" key="16">
    <source>
        <dbReference type="EMBL" id="MCP8969933.1"/>
    </source>
</evidence>
<feature type="binding site" evidence="12">
    <location>
        <position position="269"/>
    </location>
    <ligand>
        <name>a divalent metal cation</name>
        <dbReference type="ChEBI" id="CHEBI:60240"/>
    </ligand>
</feature>
<comment type="function">
    <text evidence="9">Catalyzes the decarboxylation of malate to pyruvate. Can use NAD and NADP, but with a strong preference for NAD. Can also catalyze the decarboxylation of oxaloacetate. Involved in keeping the ATP levels high.</text>
</comment>
<evidence type="ECO:0000256" key="1">
    <source>
        <dbReference type="ARBA" id="ARBA00001936"/>
    </source>
</evidence>
<comment type="catalytic activity">
    <reaction evidence="7">
        <text>oxaloacetate + H(+) = pyruvate + CO2</text>
        <dbReference type="Rhea" id="RHEA:15641"/>
        <dbReference type="ChEBI" id="CHEBI:15361"/>
        <dbReference type="ChEBI" id="CHEBI:15378"/>
        <dbReference type="ChEBI" id="CHEBI:16452"/>
        <dbReference type="ChEBI" id="CHEBI:16526"/>
        <dbReference type="EC" id="1.1.1.38"/>
    </reaction>
</comment>
<feature type="binding site" evidence="11">
    <location>
        <position position="418"/>
    </location>
    <ligand>
        <name>(S)-malate</name>
        <dbReference type="ChEBI" id="CHEBI:15589"/>
    </ligand>
</feature>
<dbReference type="SMART" id="SM00919">
    <property type="entry name" value="Malic_M"/>
    <property type="match status" value="1"/>
</dbReference>
<dbReference type="InterPro" id="IPR037062">
    <property type="entry name" value="Malic_N_dom_sf"/>
</dbReference>
<dbReference type="GO" id="GO:0016616">
    <property type="term" value="F:oxidoreductase activity, acting on the CH-OH group of donors, NAD or NADP as acceptor"/>
    <property type="evidence" value="ECO:0007669"/>
    <property type="project" value="InterPro"/>
</dbReference>
<evidence type="ECO:0000313" key="17">
    <source>
        <dbReference type="Proteomes" id="UP001156102"/>
    </source>
</evidence>
<evidence type="ECO:0000256" key="2">
    <source>
        <dbReference type="ARBA" id="ARBA00008785"/>
    </source>
</evidence>
<gene>
    <name evidence="16" type="ORF">NK662_15505</name>
</gene>